<dbReference type="Gene3D" id="2.60.40.10">
    <property type="entry name" value="Immunoglobulins"/>
    <property type="match status" value="1"/>
</dbReference>
<dbReference type="RefSeq" id="WP_019597489.1">
    <property type="nucleotide sequence ID" value="NZ_FNQC01000006.1"/>
</dbReference>
<dbReference type="EMBL" id="FNQC01000006">
    <property type="protein sequence ID" value="SDZ12915.1"/>
    <property type="molecule type" value="Genomic_DNA"/>
</dbReference>
<name>A0A1H3QIU7_9BACT</name>
<evidence type="ECO:0000259" key="1">
    <source>
        <dbReference type="Pfam" id="PF07632"/>
    </source>
</evidence>
<evidence type="ECO:0000259" key="2">
    <source>
        <dbReference type="Pfam" id="PF21027"/>
    </source>
</evidence>
<evidence type="ECO:0008006" key="5">
    <source>
        <dbReference type="Google" id="ProtNLM"/>
    </source>
</evidence>
<keyword evidence="4" id="KW-1185">Reference proteome</keyword>
<evidence type="ECO:0000313" key="3">
    <source>
        <dbReference type="EMBL" id="SDZ12915.1"/>
    </source>
</evidence>
<reference evidence="3 4" key="1">
    <citation type="submission" date="2016-10" db="EMBL/GenBank/DDBJ databases">
        <authorList>
            <person name="Varghese N."/>
            <person name="Submissions S."/>
        </authorList>
    </citation>
    <scope>NUCLEOTIDE SEQUENCE [LARGE SCALE GENOMIC DNA]</scope>
    <source>
        <strain evidence="3 4">DSM 17997</strain>
    </source>
</reference>
<protein>
    <recommendedName>
        <fullName evidence="5">DUF1593 domain-containing protein</fullName>
    </recommendedName>
</protein>
<dbReference type="InterPro" id="IPR011483">
    <property type="entry name" value="Sde182_NH-like"/>
</dbReference>
<dbReference type="InterPro" id="IPR013783">
    <property type="entry name" value="Ig-like_fold"/>
</dbReference>
<evidence type="ECO:0000313" key="4">
    <source>
        <dbReference type="Proteomes" id="UP000199663"/>
    </source>
</evidence>
<feature type="domain" description="Cellulose-binding Sde182 C-terminal" evidence="2">
    <location>
        <begin position="427"/>
        <end position="506"/>
    </location>
</feature>
<gene>
    <name evidence="3" type="ORF">SAMN05444412_106103</name>
</gene>
<organism evidence="3 4">
    <name type="scientific">Rhodonellum ikkaensis</name>
    <dbReference type="NCBI Taxonomy" id="336829"/>
    <lineage>
        <taxon>Bacteria</taxon>
        <taxon>Pseudomonadati</taxon>
        <taxon>Bacteroidota</taxon>
        <taxon>Cytophagia</taxon>
        <taxon>Cytophagales</taxon>
        <taxon>Cytophagaceae</taxon>
        <taxon>Rhodonellum</taxon>
    </lineage>
</organism>
<sequence length="507" mass="57889">MNNFPNSLLLLFLIFSCIGCKEPNQTTASKIKEKARTIITTDGEVDDVDSFIRMLLYANEFEIEGLVYSSSQWHYKGDGKGTEFMSEMPLTASIYGKRTELRWPGTNWMEELIGKYGEVRENLLLHAQGFPTADHLLGLVKVGNIDFEGEMSKDTEGSEWIKAILLDDNPSPVFLQVWGGTNTIARALKSIEDEFKESAEWEEIYQKITEKAIIYTVLDQDATYKKYIAPNWPEVKVIYNSDQFWCLAYPWPSRVPEKLQQYLSGDFFSEHILFDRGALMAEYYTWGDGRQIENDPEHHHGDLQSMRENNRNQYDFISEGDSPAYFYLLDVGLRSHENPSYGGWGGRFIQSSENPNRWEDGENVSDFNFYTGKQDATFPQTRWIKELQHDFAARAAWCVKDFASANHPPQVSLKHANDLTAGIGDLVSLSGTATDPDNNELTFLWWQYLEAGDFKGLVQIQDKDAAETSFVIPQEARIGDTIHLILQVTDNGFPALTRYQRVIVTVS</sequence>
<feature type="domain" description="Cellulose-binding Sde182 nucleoside hydrolase-like" evidence="1">
    <location>
        <begin position="36"/>
        <end position="348"/>
    </location>
</feature>
<dbReference type="InterPro" id="IPR036452">
    <property type="entry name" value="Ribo_hydro-like"/>
</dbReference>
<dbReference type="Gene3D" id="3.90.245.10">
    <property type="entry name" value="Ribonucleoside hydrolase-like"/>
    <property type="match status" value="1"/>
</dbReference>
<accession>A0A1H3QIU7</accession>
<dbReference type="Pfam" id="PF07632">
    <property type="entry name" value="Sde182_NH-like"/>
    <property type="match status" value="1"/>
</dbReference>
<comment type="caution">
    <text evidence="3">The sequence shown here is derived from an EMBL/GenBank/DDBJ whole genome shotgun (WGS) entry which is preliminary data.</text>
</comment>
<dbReference type="Pfam" id="PF21027">
    <property type="entry name" value="Sde0182_C"/>
    <property type="match status" value="1"/>
</dbReference>
<dbReference type="InterPro" id="IPR048527">
    <property type="entry name" value="Sde182_C"/>
</dbReference>
<dbReference type="Proteomes" id="UP000199663">
    <property type="component" value="Unassembled WGS sequence"/>
</dbReference>
<dbReference type="CDD" id="cd11304">
    <property type="entry name" value="Cadherin_repeat"/>
    <property type="match status" value="1"/>
</dbReference>
<proteinExistence type="predicted"/>